<dbReference type="SUPFAM" id="SSF81343">
    <property type="entry name" value="Fumarate reductase respiratory complex transmembrane subunits"/>
    <property type="match status" value="1"/>
</dbReference>
<evidence type="ECO:0000256" key="4">
    <source>
        <dbReference type="ARBA" id="ARBA00022617"/>
    </source>
</evidence>
<dbReference type="PANTHER" id="PTHR41910:SF1">
    <property type="entry name" value="SUCCINATE DEHYDROGENASE HYDROPHOBIC MEMBRANE ANCHOR SUBUNIT"/>
    <property type="match status" value="1"/>
</dbReference>
<evidence type="ECO:0000256" key="3">
    <source>
        <dbReference type="ARBA" id="ARBA00020076"/>
    </source>
</evidence>
<reference evidence="13" key="1">
    <citation type="journal article" date="2020" name="mSystems">
        <title>Genome- and Community-Level Interaction Insights into Carbon Utilization and Element Cycling Functions of Hydrothermarchaeota in Hydrothermal Sediment.</title>
        <authorList>
            <person name="Zhou Z."/>
            <person name="Liu Y."/>
            <person name="Xu W."/>
            <person name="Pan J."/>
            <person name="Luo Z.H."/>
            <person name="Li M."/>
        </authorList>
    </citation>
    <scope>NUCLEOTIDE SEQUENCE [LARGE SCALE GENOMIC DNA]</scope>
    <source>
        <strain evidence="13">HyVt-113</strain>
    </source>
</reference>
<protein>
    <recommendedName>
        <fullName evidence="3">Succinate dehydrogenase cytochrome b556 subunit</fullName>
    </recommendedName>
</protein>
<dbReference type="GO" id="GO:0009055">
    <property type="term" value="F:electron transfer activity"/>
    <property type="evidence" value="ECO:0007669"/>
    <property type="project" value="InterPro"/>
</dbReference>
<evidence type="ECO:0000313" key="13">
    <source>
        <dbReference type="EMBL" id="HDD35700.1"/>
    </source>
</evidence>
<evidence type="ECO:0000256" key="8">
    <source>
        <dbReference type="ARBA" id="ARBA00023004"/>
    </source>
</evidence>
<sequence>MKYFKYLLTYRWTVGMIAWILMRITGIMLFIFLVIHLTVFFLFGKSQAAFSHFLVLRERTIIKFLEPLLIFTVCYHALNGCKIIFMD</sequence>
<evidence type="ECO:0000256" key="2">
    <source>
        <dbReference type="ARBA" id="ARBA00007244"/>
    </source>
</evidence>
<comment type="caution">
    <text evidence="13">The sequence shown here is derived from an EMBL/GenBank/DDBJ whole genome shotgun (WGS) entry which is preliminary data.</text>
</comment>
<evidence type="ECO:0000256" key="6">
    <source>
        <dbReference type="ARBA" id="ARBA00022723"/>
    </source>
</evidence>
<dbReference type="AlphaFoldDB" id="A0A7V0IAR8"/>
<dbReference type="Gene3D" id="1.20.1300.10">
    <property type="entry name" value="Fumarate reductase/succinate dehydrogenase, transmembrane subunit"/>
    <property type="match status" value="1"/>
</dbReference>
<comment type="subcellular location">
    <subcellularLocation>
        <location evidence="1">Membrane</location>
    </subcellularLocation>
</comment>
<evidence type="ECO:0000256" key="11">
    <source>
        <dbReference type="PIRSR" id="PIRSR000178-1"/>
    </source>
</evidence>
<dbReference type="GO" id="GO:0046872">
    <property type="term" value="F:metal ion binding"/>
    <property type="evidence" value="ECO:0007669"/>
    <property type="project" value="UniProtKB-KW"/>
</dbReference>
<dbReference type="PIRSF" id="PIRSF000178">
    <property type="entry name" value="SDH_cyt_b560"/>
    <property type="match status" value="1"/>
</dbReference>
<evidence type="ECO:0000256" key="7">
    <source>
        <dbReference type="ARBA" id="ARBA00022989"/>
    </source>
</evidence>
<evidence type="ECO:0000256" key="10">
    <source>
        <dbReference type="ARBA" id="ARBA00025912"/>
    </source>
</evidence>
<dbReference type="InterPro" id="IPR014314">
    <property type="entry name" value="Succ_DH_cytb556"/>
</dbReference>
<keyword evidence="7 12" id="KW-1133">Transmembrane helix</keyword>
<dbReference type="EMBL" id="DQWQ01000118">
    <property type="protein sequence ID" value="HDD35700.1"/>
    <property type="molecule type" value="Genomic_DNA"/>
</dbReference>
<keyword evidence="6 11" id="KW-0479">Metal-binding</keyword>
<feature type="transmembrane region" description="Helical" evidence="12">
    <location>
        <begin position="20"/>
        <end position="43"/>
    </location>
</feature>
<proteinExistence type="inferred from homology"/>
<dbReference type="InterPro" id="IPR039023">
    <property type="entry name" value="SdhC_prok"/>
</dbReference>
<keyword evidence="8 11" id="KW-0408">Iron</keyword>
<dbReference type="InterPro" id="IPR000701">
    <property type="entry name" value="SuccDH_FuR_B_TM-su"/>
</dbReference>
<keyword evidence="4 11" id="KW-0349">Heme</keyword>
<dbReference type="GO" id="GO:0006099">
    <property type="term" value="P:tricarboxylic acid cycle"/>
    <property type="evidence" value="ECO:0007669"/>
    <property type="project" value="InterPro"/>
</dbReference>
<feature type="non-terminal residue" evidence="13">
    <location>
        <position position="87"/>
    </location>
</feature>
<evidence type="ECO:0000256" key="1">
    <source>
        <dbReference type="ARBA" id="ARBA00004370"/>
    </source>
</evidence>
<accession>A0A7V0IAR8</accession>
<name>A0A7V0IAR8_DESA2</name>
<comment type="subunit">
    <text evidence="10">Part of an enzyme complex containing four subunits: a flavoprotein, an iron-sulfur protein, plus two membrane-anchoring proteins, SdhC and SdhD. The complex can form homotrimers.</text>
</comment>
<feature type="binding site" description="axial binding residue" evidence="11">
    <location>
        <position position="76"/>
    </location>
    <ligand>
        <name>heme</name>
        <dbReference type="ChEBI" id="CHEBI:30413"/>
        <note>ligand shared with second transmembrane subunit</note>
    </ligand>
    <ligandPart>
        <name>Fe</name>
        <dbReference type="ChEBI" id="CHEBI:18248"/>
    </ligandPart>
</feature>
<dbReference type="Pfam" id="PF01127">
    <property type="entry name" value="Sdh_cyt"/>
    <property type="match status" value="1"/>
</dbReference>
<evidence type="ECO:0000256" key="12">
    <source>
        <dbReference type="SAM" id="Phobius"/>
    </source>
</evidence>
<gene>
    <name evidence="13" type="primary">sdhC</name>
    <name evidence="13" type="ORF">ENF30_02750</name>
</gene>
<comment type="similarity">
    <text evidence="2">Belongs to the cytochrome b560 family.</text>
</comment>
<dbReference type="NCBIfam" id="TIGR02970">
    <property type="entry name" value="succ_dehyd_cytB"/>
    <property type="match status" value="1"/>
</dbReference>
<evidence type="ECO:0000256" key="9">
    <source>
        <dbReference type="ARBA" id="ARBA00023136"/>
    </source>
</evidence>
<evidence type="ECO:0000256" key="5">
    <source>
        <dbReference type="ARBA" id="ARBA00022692"/>
    </source>
</evidence>
<comment type="cofactor">
    <cofactor evidence="11">
        <name>heme</name>
        <dbReference type="ChEBI" id="CHEBI:30413"/>
    </cofactor>
    <text evidence="11">The heme is bound between the two transmembrane subunits.</text>
</comment>
<organism evidence="13">
    <name type="scientific">Desulfofervidus auxilii</name>
    <dbReference type="NCBI Taxonomy" id="1621989"/>
    <lineage>
        <taxon>Bacteria</taxon>
        <taxon>Pseudomonadati</taxon>
        <taxon>Thermodesulfobacteriota</taxon>
        <taxon>Candidatus Desulfofervidia</taxon>
        <taxon>Candidatus Desulfofervidales</taxon>
        <taxon>Candidatus Desulfofervidaceae</taxon>
        <taxon>Candidatus Desulfofervidus</taxon>
    </lineage>
</organism>
<keyword evidence="9 12" id="KW-0472">Membrane</keyword>
<dbReference type="InterPro" id="IPR034804">
    <property type="entry name" value="SQR/QFR_C/D"/>
</dbReference>
<dbReference type="PANTHER" id="PTHR41910">
    <property type="entry name" value="SUCCINATE DEHYDROGENASE 2 MEMBRANE SUBUNIT SDHC"/>
    <property type="match status" value="1"/>
</dbReference>
<dbReference type="Proteomes" id="UP000885706">
    <property type="component" value="Unassembled WGS sequence"/>
</dbReference>
<keyword evidence="5 12" id="KW-0812">Transmembrane</keyword>
<dbReference type="GO" id="GO:0016020">
    <property type="term" value="C:membrane"/>
    <property type="evidence" value="ECO:0007669"/>
    <property type="project" value="UniProtKB-SubCell"/>
</dbReference>